<dbReference type="EMBL" id="BART01038291">
    <property type="protein sequence ID" value="GAH05356.1"/>
    <property type="molecule type" value="Genomic_DNA"/>
</dbReference>
<proteinExistence type="predicted"/>
<evidence type="ECO:0000313" key="1">
    <source>
        <dbReference type="EMBL" id="GAH05356.1"/>
    </source>
</evidence>
<dbReference type="AlphaFoldDB" id="X1CB03"/>
<reference evidence="1" key="1">
    <citation type="journal article" date="2014" name="Front. Microbiol.">
        <title>High frequency of phylogenetically diverse reductive dehalogenase-homologous genes in deep subseafloor sedimentary metagenomes.</title>
        <authorList>
            <person name="Kawai M."/>
            <person name="Futagami T."/>
            <person name="Toyoda A."/>
            <person name="Takaki Y."/>
            <person name="Nishi S."/>
            <person name="Hori S."/>
            <person name="Arai W."/>
            <person name="Tsubouchi T."/>
            <person name="Morono Y."/>
            <person name="Uchiyama I."/>
            <person name="Ito T."/>
            <person name="Fujiyama A."/>
            <person name="Inagaki F."/>
            <person name="Takami H."/>
        </authorList>
    </citation>
    <scope>NUCLEOTIDE SEQUENCE</scope>
    <source>
        <strain evidence="1">Expedition CK06-06</strain>
    </source>
</reference>
<feature type="non-terminal residue" evidence="1">
    <location>
        <position position="1"/>
    </location>
</feature>
<sequence length="45" mass="5380">WKAMKEPRDYANNVARYAEQYMKNPQLLATDFIKMYANIKKAKVQ</sequence>
<name>X1CB03_9ZZZZ</name>
<organism evidence="1">
    <name type="scientific">marine sediment metagenome</name>
    <dbReference type="NCBI Taxonomy" id="412755"/>
    <lineage>
        <taxon>unclassified sequences</taxon>
        <taxon>metagenomes</taxon>
        <taxon>ecological metagenomes</taxon>
    </lineage>
</organism>
<accession>X1CB03</accession>
<gene>
    <name evidence="1" type="ORF">S01H4_63596</name>
</gene>
<comment type="caution">
    <text evidence="1">The sequence shown here is derived from an EMBL/GenBank/DDBJ whole genome shotgun (WGS) entry which is preliminary data.</text>
</comment>
<protein>
    <submittedName>
        <fullName evidence="1">Uncharacterized protein</fullName>
    </submittedName>
</protein>